<dbReference type="SUPFAM" id="SSF50405">
    <property type="entry name" value="Actin-crosslinking proteins"/>
    <property type="match status" value="1"/>
</dbReference>
<reference evidence="2 3" key="1">
    <citation type="submission" date="2020-08" db="EMBL/GenBank/DDBJ databases">
        <title>Sequencing the genomes of 1000 actinobacteria strains.</title>
        <authorList>
            <person name="Klenk H.-P."/>
        </authorList>
    </citation>
    <scope>NUCLEOTIDE SEQUENCE [LARGE SCALE GENOMIC DNA]</scope>
    <source>
        <strain evidence="2 3">DSM 41654</strain>
    </source>
</reference>
<feature type="signal peptide" evidence="1">
    <location>
        <begin position="1"/>
        <end position="39"/>
    </location>
</feature>
<dbReference type="AlphaFoldDB" id="A0A7W7VZM5"/>
<organism evidence="2 3">
    <name type="scientific">Kitasatospora kifunensis</name>
    <name type="common">Streptomyces kifunensis</name>
    <dbReference type="NCBI Taxonomy" id="58351"/>
    <lineage>
        <taxon>Bacteria</taxon>
        <taxon>Bacillati</taxon>
        <taxon>Actinomycetota</taxon>
        <taxon>Actinomycetes</taxon>
        <taxon>Kitasatosporales</taxon>
        <taxon>Streptomycetaceae</taxon>
        <taxon>Kitasatospora</taxon>
    </lineage>
</organism>
<dbReference type="CDD" id="cd00257">
    <property type="entry name" value="beta-trefoil_FSCN-like"/>
    <property type="match status" value="1"/>
</dbReference>
<accession>A0A7W7VZM5</accession>
<dbReference type="Proteomes" id="UP000540506">
    <property type="component" value="Unassembled WGS sequence"/>
</dbReference>
<protein>
    <submittedName>
        <fullName evidence="2">Uncharacterized protein</fullName>
    </submittedName>
</protein>
<keyword evidence="1" id="KW-0732">Signal</keyword>
<name>A0A7W7VZM5_KITKI</name>
<comment type="caution">
    <text evidence="2">The sequence shown here is derived from an EMBL/GenBank/DDBJ whole genome shotgun (WGS) entry which is preliminary data.</text>
</comment>
<dbReference type="InterPro" id="IPR035992">
    <property type="entry name" value="Ricin_B-like_lectins"/>
</dbReference>
<evidence type="ECO:0000313" key="3">
    <source>
        <dbReference type="Proteomes" id="UP000540506"/>
    </source>
</evidence>
<evidence type="ECO:0000313" key="2">
    <source>
        <dbReference type="EMBL" id="MBB4927884.1"/>
    </source>
</evidence>
<sequence>MRSIVSFLSTRLKVAGATLATLGLAVAGLVVLPSTPAFADTVTSTISTPVLITSGAWPDHMLCASQWDNSVWLQQNNGANPYCQWEEIGDGSKFALYNPQKRKVMAYEGGDAGPLVMQDVEYPTPNQQYFSWGGREDWGAYALQSYLDSGQNVDAMDPHSDTARTDAVHTRGWRHGYQRELTWNAVPVSANTSLSQAAAELQSYDTYLAGDLGSTAPNETDCVTVTTPIRSAANGQYVSAELGYTGDQYGMLRARAGAVGPWEQYNLCRNTTTNTYAIRSSNGQYVSAELGYTGDQYGMLRARAGAVGPWEQFTFEPAANGYAIRSAANGQYVSAELGYTGDQYGMLRARAGAVGPWEQFQ</sequence>
<dbReference type="SUPFAM" id="SSF50370">
    <property type="entry name" value="Ricin B-like lectins"/>
    <property type="match status" value="1"/>
</dbReference>
<keyword evidence="3" id="KW-1185">Reference proteome</keyword>
<dbReference type="Gene3D" id="2.80.10.50">
    <property type="match status" value="2"/>
</dbReference>
<gene>
    <name evidence="2" type="ORF">FHR34_006979</name>
</gene>
<dbReference type="InterPro" id="IPR008999">
    <property type="entry name" value="Actin-crosslinking"/>
</dbReference>
<feature type="chain" id="PRO_5030904213" evidence="1">
    <location>
        <begin position="40"/>
        <end position="361"/>
    </location>
</feature>
<evidence type="ECO:0000256" key="1">
    <source>
        <dbReference type="SAM" id="SignalP"/>
    </source>
</evidence>
<dbReference type="RefSeq" id="WP_184944672.1">
    <property type="nucleotide sequence ID" value="NZ_JACHJV010000002.1"/>
</dbReference>
<proteinExistence type="predicted"/>
<dbReference type="EMBL" id="JACHJV010000002">
    <property type="protein sequence ID" value="MBB4927884.1"/>
    <property type="molecule type" value="Genomic_DNA"/>
</dbReference>